<evidence type="ECO:0000256" key="1">
    <source>
        <dbReference type="SAM" id="SignalP"/>
    </source>
</evidence>
<name>A0ABR3W7S1_9PEZI</name>
<reference evidence="3 4" key="1">
    <citation type="journal article" date="2024" name="IMA Fungus">
        <title>IMA Genome - F19 : A genome assembly and annotation guide to empower mycologists, including annotated draft genome sequences of Ceratocystis pirilliformis, Diaporthe australafricana, Fusarium ophioides, Paecilomyces lecythidis, and Sporothrix stenoceras.</title>
        <authorList>
            <person name="Aylward J."/>
            <person name="Wilson A.M."/>
            <person name="Visagie C.M."/>
            <person name="Spraker J."/>
            <person name="Barnes I."/>
            <person name="Buitendag C."/>
            <person name="Ceriani C."/>
            <person name="Del Mar Angel L."/>
            <person name="du Plessis D."/>
            <person name="Fuchs T."/>
            <person name="Gasser K."/>
            <person name="Kramer D."/>
            <person name="Li W."/>
            <person name="Munsamy K."/>
            <person name="Piso A."/>
            <person name="Price J.L."/>
            <person name="Sonnekus B."/>
            <person name="Thomas C."/>
            <person name="van der Nest A."/>
            <person name="van Dijk A."/>
            <person name="van Heerden A."/>
            <person name="van Vuuren N."/>
            <person name="Yilmaz N."/>
            <person name="Duong T.A."/>
            <person name="van der Merwe N.A."/>
            <person name="Wingfield M.J."/>
            <person name="Wingfield B.D."/>
        </authorList>
    </citation>
    <scope>NUCLEOTIDE SEQUENCE [LARGE SCALE GENOMIC DNA]</scope>
    <source>
        <strain evidence="3 4">CMW 18300</strain>
    </source>
</reference>
<protein>
    <recommendedName>
        <fullName evidence="2">DOMON domain-containing protein</fullName>
    </recommendedName>
</protein>
<keyword evidence="4" id="KW-1185">Reference proteome</keyword>
<accession>A0ABR3W7S1</accession>
<dbReference type="SMART" id="SM00664">
    <property type="entry name" value="DoH"/>
    <property type="match status" value="1"/>
</dbReference>
<dbReference type="SUPFAM" id="SSF49344">
    <property type="entry name" value="CBD9-like"/>
    <property type="match status" value="1"/>
</dbReference>
<comment type="caution">
    <text evidence="3">The sequence shown here is derived from an EMBL/GenBank/DDBJ whole genome shotgun (WGS) entry which is preliminary data.</text>
</comment>
<sequence length="214" mass="22790">MSWLSMLLCALSILGTASAADSIVYKDSDTGFTFSQYDATYKYNSPNVITFRTAVPSSASAPYDVVLQLTALKEVAWLGVAWGGTMLSVPLTVAWPNGNSVTVSSRLTKTRSLPAAYAGETLQVLKTGTKVNSTHWQVTMRCSGCTSWTTSSGGTTSLNPSGSNHLAYAYSTTAPTTPSSNTSSFGVHDLFGYWNQDFAQGQNSDFQALVSKNS</sequence>
<dbReference type="EMBL" id="JAWRVE010000132">
    <property type="protein sequence ID" value="KAL1855259.1"/>
    <property type="molecule type" value="Genomic_DNA"/>
</dbReference>
<dbReference type="PANTHER" id="PTHR47797">
    <property type="entry name" value="DEHYDROGENASE, PUTATIVE (AFU_ORTHOLOGUE AFUA_8G05805)-RELATED"/>
    <property type="match status" value="1"/>
</dbReference>
<dbReference type="Gene3D" id="2.60.40.1210">
    <property type="entry name" value="Cellobiose dehydrogenase, cytochrome domain"/>
    <property type="match status" value="1"/>
</dbReference>
<evidence type="ECO:0000313" key="4">
    <source>
        <dbReference type="Proteomes" id="UP001583177"/>
    </source>
</evidence>
<dbReference type="Pfam" id="PF16010">
    <property type="entry name" value="CDH-cyt"/>
    <property type="match status" value="1"/>
</dbReference>
<keyword evidence="1" id="KW-0732">Signal</keyword>
<organism evidence="3 4">
    <name type="scientific">Diaporthe australafricana</name>
    <dbReference type="NCBI Taxonomy" id="127596"/>
    <lineage>
        <taxon>Eukaryota</taxon>
        <taxon>Fungi</taxon>
        <taxon>Dikarya</taxon>
        <taxon>Ascomycota</taxon>
        <taxon>Pezizomycotina</taxon>
        <taxon>Sordariomycetes</taxon>
        <taxon>Sordariomycetidae</taxon>
        <taxon>Diaporthales</taxon>
        <taxon>Diaporthaceae</taxon>
        <taxon>Diaporthe</taxon>
    </lineage>
</organism>
<gene>
    <name evidence="3" type="ORF">Daus18300_011165</name>
</gene>
<dbReference type="PANTHER" id="PTHR47797:SF5">
    <property type="entry name" value="CELLOBIOSE DEHYDROGENASE CYTOCHROME DOMAIN-CONTAINING PROTEIN"/>
    <property type="match status" value="1"/>
</dbReference>
<feature type="chain" id="PRO_5045713518" description="DOMON domain-containing protein" evidence="1">
    <location>
        <begin position="20"/>
        <end position="214"/>
    </location>
</feature>
<evidence type="ECO:0000313" key="3">
    <source>
        <dbReference type="EMBL" id="KAL1855259.1"/>
    </source>
</evidence>
<dbReference type="Proteomes" id="UP001583177">
    <property type="component" value="Unassembled WGS sequence"/>
</dbReference>
<evidence type="ECO:0000259" key="2">
    <source>
        <dbReference type="SMART" id="SM00664"/>
    </source>
</evidence>
<feature type="signal peptide" evidence="1">
    <location>
        <begin position="1"/>
        <end position="19"/>
    </location>
</feature>
<dbReference type="InterPro" id="IPR005018">
    <property type="entry name" value="DOMON_domain"/>
</dbReference>
<dbReference type="CDD" id="cd09630">
    <property type="entry name" value="CDH_like_cytochrome"/>
    <property type="match status" value="1"/>
</dbReference>
<proteinExistence type="predicted"/>
<feature type="domain" description="DOMON" evidence="2">
    <location>
        <begin position="77"/>
        <end position="171"/>
    </location>
</feature>
<dbReference type="InterPro" id="IPR015920">
    <property type="entry name" value="Cellobiose_DH-like_cyt"/>
</dbReference>